<dbReference type="InterPro" id="IPR052205">
    <property type="entry name" value="FliO/MopB"/>
</dbReference>
<name>A0A2N4TYL9_9BURK</name>
<evidence type="ECO:0000256" key="7">
    <source>
        <dbReference type="RuleBase" id="RU362064"/>
    </source>
</evidence>
<evidence type="ECO:0000256" key="5">
    <source>
        <dbReference type="ARBA" id="ARBA00023143"/>
    </source>
</evidence>
<keyword evidence="1 7" id="KW-1003">Cell membrane</keyword>
<keyword evidence="3 7" id="KW-1133">Transmembrane helix</keyword>
<evidence type="ECO:0000256" key="4">
    <source>
        <dbReference type="ARBA" id="ARBA00023136"/>
    </source>
</evidence>
<comment type="similarity">
    <text evidence="6 7">Belongs to the FliO/MopB family.</text>
</comment>
<dbReference type="EMBL" id="PDNW01000048">
    <property type="protein sequence ID" value="PLC47872.1"/>
    <property type="molecule type" value="Genomic_DNA"/>
</dbReference>
<dbReference type="GO" id="GO:0009425">
    <property type="term" value="C:bacterial-type flagellum basal body"/>
    <property type="evidence" value="ECO:0007669"/>
    <property type="project" value="UniProtKB-SubCell"/>
</dbReference>
<dbReference type="GO" id="GO:0005886">
    <property type="term" value="C:plasma membrane"/>
    <property type="evidence" value="ECO:0007669"/>
    <property type="project" value="UniProtKB-SubCell"/>
</dbReference>
<reference evidence="8 9" key="1">
    <citation type="submission" date="2017-10" db="EMBL/GenBank/DDBJ databases">
        <title>Two draft genome sequences of Pusillimonas sp. strains isolated from a nitrate- and radionuclide-contaminated groundwater in Russia.</title>
        <authorList>
            <person name="Grouzdev D.S."/>
            <person name="Tourova T.P."/>
            <person name="Goeva M.A."/>
            <person name="Babich T.L."/>
            <person name="Sokolova D.S."/>
            <person name="Abdullin R."/>
            <person name="Poltaraus A.B."/>
            <person name="Toshchakov S.V."/>
            <person name="Nazina T.N."/>
        </authorList>
    </citation>
    <scope>NUCLEOTIDE SEQUENCE [LARGE SCALE GENOMIC DNA]</scope>
    <source>
        <strain evidence="8 9">JR1/69-3-13</strain>
    </source>
</reference>
<evidence type="ECO:0000256" key="1">
    <source>
        <dbReference type="ARBA" id="ARBA00022475"/>
    </source>
</evidence>
<evidence type="ECO:0000256" key="2">
    <source>
        <dbReference type="ARBA" id="ARBA00022692"/>
    </source>
</evidence>
<organism evidence="8 9">
    <name type="scientific">Pollutimonas subterranea</name>
    <dbReference type="NCBI Taxonomy" id="2045210"/>
    <lineage>
        <taxon>Bacteria</taxon>
        <taxon>Pseudomonadati</taxon>
        <taxon>Pseudomonadota</taxon>
        <taxon>Betaproteobacteria</taxon>
        <taxon>Burkholderiales</taxon>
        <taxon>Alcaligenaceae</taxon>
        <taxon>Pollutimonas</taxon>
    </lineage>
</organism>
<dbReference type="OrthoDB" id="9182371at2"/>
<gene>
    <name evidence="8" type="primary">fliO</name>
    <name evidence="8" type="ORF">CR159_21240</name>
</gene>
<dbReference type="AlphaFoldDB" id="A0A2N4TYL9"/>
<keyword evidence="8" id="KW-0969">Cilium</keyword>
<keyword evidence="2 7" id="KW-0812">Transmembrane</keyword>
<keyword evidence="5 7" id="KW-0975">Bacterial flagellum</keyword>
<dbReference type="Pfam" id="PF04347">
    <property type="entry name" value="FliO"/>
    <property type="match status" value="1"/>
</dbReference>
<dbReference type="Proteomes" id="UP000234190">
    <property type="component" value="Unassembled WGS sequence"/>
</dbReference>
<keyword evidence="4 7" id="KW-0472">Membrane</keyword>
<dbReference type="GO" id="GO:0044781">
    <property type="term" value="P:bacterial-type flagellum organization"/>
    <property type="evidence" value="ECO:0007669"/>
    <property type="project" value="UniProtKB-UniRule"/>
</dbReference>
<dbReference type="PANTHER" id="PTHR38766">
    <property type="entry name" value="FLAGELLAR PROTEIN FLIO"/>
    <property type="match status" value="1"/>
</dbReference>
<proteinExistence type="inferred from homology"/>
<keyword evidence="8" id="KW-0282">Flagellum</keyword>
<evidence type="ECO:0000313" key="9">
    <source>
        <dbReference type="Proteomes" id="UP000234190"/>
    </source>
</evidence>
<dbReference type="NCBIfam" id="TIGR03500">
    <property type="entry name" value="FliO_TIGR"/>
    <property type="match status" value="1"/>
</dbReference>
<keyword evidence="8" id="KW-0966">Cell projection</keyword>
<evidence type="ECO:0000256" key="3">
    <source>
        <dbReference type="ARBA" id="ARBA00022989"/>
    </source>
</evidence>
<sequence>MNEVDVLRLVVSLIFIVMLILACAWITRRAGWLRTGGQQAIKVVSSQSLGAKAYIALVEVEDARLVLGITGTQISLLHTLPPAEAGTTSVQAVTPAPGFAATLSKIMKGR</sequence>
<dbReference type="InterPro" id="IPR022781">
    <property type="entry name" value="Flagellar_biosynth_FliO"/>
</dbReference>
<comment type="subcellular location">
    <subcellularLocation>
        <location evidence="7">Cell membrane</location>
    </subcellularLocation>
    <subcellularLocation>
        <location evidence="7">Bacterial flagellum basal body</location>
    </subcellularLocation>
</comment>
<evidence type="ECO:0000256" key="6">
    <source>
        <dbReference type="ARBA" id="ARBA00037937"/>
    </source>
</evidence>
<dbReference type="PANTHER" id="PTHR38766:SF1">
    <property type="entry name" value="FLAGELLAR PROTEIN FLIO"/>
    <property type="match status" value="1"/>
</dbReference>
<keyword evidence="9" id="KW-1185">Reference proteome</keyword>
<accession>A0A2N4TYL9</accession>
<feature type="transmembrane region" description="Helical" evidence="7">
    <location>
        <begin position="6"/>
        <end position="26"/>
    </location>
</feature>
<comment type="caution">
    <text evidence="8">The sequence shown here is derived from an EMBL/GenBank/DDBJ whole genome shotgun (WGS) entry which is preliminary data.</text>
</comment>
<evidence type="ECO:0000313" key="8">
    <source>
        <dbReference type="EMBL" id="PLC47872.1"/>
    </source>
</evidence>
<protein>
    <recommendedName>
        <fullName evidence="7">Flagellar protein</fullName>
    </recommendedName>
</protein>